<dbReference type="CDD" id="cd05269">
    <property type="entry name" value="TMR_SDR_a"/>
    <property type="match status" value="1"/>
</dbReference>
<dbReference type="Gene3D" id="3.40.50.720">
    <property type="entry name" value="NAD(P)-binding Rossmann-like Domain"/>
    <property type="match status" value="1"/>
</dbReference>
<dbReference type="Proteomes" id="UP001501676">
    <property type="component" value="Unassembled WGS sequence"/>
</dbReference>
<evidence type="ECO:0000313" key="2">
    <source>
        <dbReference type="EMBL" id="GAA3385482.1"/>
    </source>
</evidence>
<dbReference type="Gene3D" id="3.90.25.10">
    <property type="entry name" value="UDP-galactose 4-epimerase, domain 1"/>
    <property type="match status" value="1"/>
</dbReference>
<reference evidence="3" key="1">
    <citation type="journal article" date="2019" name="Int. J. Syst. Evol. Microbiol.">
        <title>The Global Catalogue of Microorganisms (GCM) 10K type strain sequencing project: providing services to taxonomists for standard genome sequencing and annotation.</title>
        <authorList>
            <consortium name="The Broad Institute Genomics Platform"/>
            <consortium name="The Broad Institute Genome Sequencing Center for Infectious Disease"/>
            <person name="Wu L."/>
            <person name="Ma J."/>
        </authorList>
    </citation>
    <scope>NUCLEOTIDE SEQUENCE [LARGE SCALE GENOMIC DNA]</scope>
    <source>
        <strain evidence="3">JCM 9458</strain>
    </source>
</reference>
<proteinExistence type="predicted"/>
<dbReference type="Pfam" id="PF13460">
    <property type="entry name" value="NAD_binding_10"/>
    <property type="match status" value="1"/>
</dbReference>
<dbReference type="PANTHER" id="PTHR47129">
    <property type="entry name" value="QUINONE OXIDOREDUCTASE 2"/>
    <property type="match status" value="1"/>
</dbReference>
<dbReference type="InterPro" id="IPR052718">
    <property type="entry name" value="NmrA-type_oxidoreductase"/>
</dbReference>
<dbReference type="InterPro" id="IPR016040">
    <property type="entry name" value="NAD(P)-bd_dom"/>
</dbReference>
<comment type="caution">
    <text evidence="2">The sequence shown here is derived from an EMBL/GenBank/DDBJ whole genome shotgun (WGS) entry which is preliminary data.</text>
</comment>
<name>A0ABP6SV64_9ACTN</name>
<organism evidence="2 3">
    <name type="scientific">Cryptosporangium minutisporangium</name>
    <dbReference type="NCBI Taxonomy" id="113569"/>
    <lineage>
        <taxon>Bacteria</taxon>
        <taxon>Bacillati</taxon>
        <taxon>Actinomycetota</taxon>
        <taxon>Actinomycetes</taxon>
        <taxon>Cryptosporangiales</taxon>
        <taxon>Cryptosporangiaceae</taxon>
        <taxon>Cryptosporangium</taxon>
    </lineage>
</organism>
<accession>A0ABP6SV64</accession>
<dbReference type="InterPro" id="IPR036291">
    <property type="entry name" value="NAD(P)-bd_dom_sf"/>
</dbReference>
<dbReference type="RefSeq" id="WP_345727646.1">
    <property type="nucleotide sequence ID" value="NZ_BAAAYN010000011.1"/>
</dbReference>
<evidence type="ECO:0000259" key="1">
    <source>
        <dbReference type="Pfam" id="PF13460"/>
    </source>
</evidence>
<dbReference type="PANTHER" id="PTHR47129:SF1">
    <property type="entry name" value="NMRA-LIKE DOMAIN-CONTAINING PROTEIN"/>
    <property type="match status" value="1"/>
</dbReference>
<feature type="domain" description="NAD(P)-binding" evidence="1">
    <location>
        <begin position="6"/>
        <end position="186"/>
    </location>
</feature>
<keyword evidence="3" id="KW-1185">Reference proteome</keyword>
<gene>
    <name evidence="2" type="ORF">GCM10020369_19200</name>
</gene>
<protein>
    <submittedName>
        <fullName evidence="2">SDR family oxidoreductase</fullName>
    </submittedName>
</protein>
<sequence length="286" mass="29373">MITITGATGQLGRLVLADLLDRGVPAADLTAAVRSPEKAADLAAQGIRVVEADYDRPETLGPALAGTDRLLLISGSEPGRRIPQHQNVVDAARAAGVGLIVYTSAPKAATSSLRLAAEHKATEEAIAASDLPSVILRNGWYLENYTGTLAQTLEHGVVLGSAGDGRVSAATRADLAAAAAAVLVDPAPVAGTIYELGGDEAFTMSELAAEISRQSGTPVVYRDLPEAEYAQTLVGFGVPAPFAEVLADSDRGLSVGDLFIDSGDLRRLIGRPPTSLADAVTAALKA</sequence>
<evidence type="ECO:0000313" key="3">
    <source>
        <dbReference type="Proteomes" id="UP001501676"/>
    </source>
</evidence>
<dbReference type="EMBL" id="BAAAYN010000011">
    <property type="protein sequence ID" value="GAA3385482.1"/>
    <property type="molecule type" value="Genomic_DNA"/>
</dbReference>
<dbReference type="SUPFAM" id="SSF51735">
    <property type="entry name" value="NAD(P)-binding Rossmann-fold domains"/>
    <property type="match status" value="1"/>
</dbReference>